<evidence type="ECO:0000313" key="1">
    <source>
        <dbReference type="EMBL" id="GHP10274.1"/>
    </source>
</evidence>
<dbReference type="AlphaFoldDB" id="A0A830HSZ8"/>
<gene>
    <name evidence="1" type="ORF">PPROV_000900600</name>
</gene>
<reference evidence="1" key="1">
    <citation type="submission" date="2020-10" db="EMBL/GenBank/DDBJ databases">
        <title>Unveiling of a novel bifunctional photoreceptor, Dualchrome1, isolated from a cosmopolitan green alga.</title>
        <authorList>
            <person name="Suzuki S."/>
            <person name="Kawachi M."/>
        </authorList>
    </citation>
    <scope>NUCLEOTIDE SEQUENCE</scope>
    <source>
        <strain evidence="1">NIES 2893</strain>
    </source>
</reference>
<protein>
    <submittedName>
        <fullName evidence="1">Uncharacterized protein</fullName>
    </submittedName>
</protein>
<accession>A0A830HSZ8</accession>
<dbReference type="EMBL" id="BNJQ01000028">
    <property type="protein sequence ID" value="GHP10274.1"/>
    <property type="molecule type" value="Genomic_DNA"/>
</dbReference>
<proteinExistence type="predicted"/>
<organism evidence="1 2">
    <name type="scientific">Pycnococcus provasolii</name>
    <dbReference type="NCBI Taxonomy" id="41880"/>
    <lineage>
        <taxon>Eukaryota</taxon>
        <taxon>Viridiplantae</taxon>
        <taxon>Chlorophyta</taxon>
        <taxon>Pseudoscourfieldiophyceae</taxon>
        <taxon>Pseudoscourfieldiales</taxon>
        <taxon>Pycnococcaceae</taxon>
        <taxon>Pycnococcus</taxon>
    </lineage>
</organism>
<name>A0A830HSZ8_9CHLO</name>
<sequence length="300" mass="32895">MAQDAVLKIRVRNDVTGTTTCRDCSDNETLEGLSLLQLIFRSDETTARVRESCNAFANAKHEVRSEAARQAAIHVVAKKEEPKRTKVASIEFDVTAENNGHSAAGNLDIESISRSASATLRMHGKDGFVRIQAKDYGDCEDGLESSCVLVKCICPQPAATASVAAAATETASEDESSLWEHLLQIEYDETGQMNHKVATLKVFENPTLLERMRSQLALDELLTLEETFAVTVLSLVYPDQVKGGGSRCPSWNLARCAFYPDENANDSPRFASSMLPRSYLKSFASGNSEPEVVATPFHEW</sequence>
<evidence type="ECO:0000313" key="2">
    <source>
        <dbReference type="Proteomes" id="UP000660262"/>
    </source>
</evidence>
<dbReference type="Proteomes" id="UP000660262">
    <property type="component" value="Unassembled WGS sequence"/>
</dbReference>
<keyword evidence="2" id="KW-1185">Reference proteome</keyword>
<comment type="caution">
    <text evidence="1">The sequence shown here is derived from an EMBL/GenBank/DDBJ whole genome shotgun (WGS) entry which is preliminary data.</text>
</comment>